<keyword evidence="5 7" id="KW-0408">Iron</keyword>
<dbReference type="PROSITE" id="PS00086">
    <property type="entry name" value="CYTOCHROME_P450"/>
    <property type="match status" value="1"/>
</dbReference>
<dbReference type="PANTHER" id="PTHR46696:SF1">
    <property type="entry name" value="CYTOCHROME P450 YJIB-RELATED"/>
    <property type="match status" value="1"/>
</dbReference>
<gene>
    <name evidence="8" type="primary">fosK</name>
</gene>
<accession>F5AMZ7</accession>
<keyword evidence="6 7" id="KW-0503">Monooxygenase</keyword>
<evidence type="ECO:0000256" key="7">
    <source>
        <dbReference type="RuleBase" id="RU000461"/>
    </source>
</evidence>
<keyword evidence="3 7" id="KW-0479">Metal-binding</keyword>
<evidence type="ECO:0000256" key="1">
    <source>
        <dbReference type="ARBA" id="ARBA00010617"/>
    </source>
</evidence>
<dbReference type="InterPro" id="IPR036396">
    <property type="entry name" value="Cyt_P450_sf"/>
</dbReference>
<evidence type="ECO:0000256" key="4">
    <source>
        <dbReference type="ARBA" id="ARBA00023002"/>
    </source>
</evidence>
<keyword evidence="4 7" id="KW-0560">Oxidoreductase</keyword>
<comment type="similarity">
    <text evidence="1 7">Belongs to the cytochrome P450 family.</text>
</comment>
<dbReference type="GO" id="GO:0004497">
    <property type="term" value="F:monooxygenase activity"/>
    <property type="evidence" value="ECO:0007669"/>
    <property type="project" value="UniProtKB-KW"/>
</dbReference>
<dbReference type="InterPro" id="IPR001128">
    <property type="entry name" value="Cyt_P450"/>
</dbReference>
<dbReference type="InterPro" id="IPR017972">
    <property type="entry name" value="Cyt_P450_CS"/>
</dbReference>
<dbReference type="GO" id="GO:0005506">
    <property type="term" value="F:iron ion binding"/>
    <property type="evidence" value="ECO:0007669"/>
    <property type="project" value="InterPro"/>
</dbReference>
<dbReference type="EMBL" id="HQ434551">
    <property type="protein sequence ID" value="AEC13077.1"/>
    <property type="molecule type" value="Genomic_DNA"/>
</dbReference>
<dbReference type="GO" id="GO:0016705">
    <property type="term" value="F:oxidoreductase activity, acting on paired donors, with incorporation or reduction of molecular oxygen"/>
    <property type="evidence" value="ECO:0007669"/>
    <property type="project" value="InterPro"/>
</dbReference>
<dbReference type="GO" id="GO:0020037">
    <property type="term" value="F:heme binding"/>
    <property type="evidence" value="ECO:0007669"/>
    <property type="project" value="InterPro"/>
</dbReference>
<dbReference type="Gene3D" id="1.10.630.10">
    <property type="entry name" value="Cytochrome P450"/>
    <property type="match status" value="1"/>
</dbReference>
<dbReference type="AlphaFoldDB" id="F5AMZ7"/>
<dbReference type="PRINTS" id="PR00359">
    <property type="entry name" value="BP450"/>
</dbReference>
<reference evidence="8" key="1">
    <citation type="submission" date="2010-10" db="EMBL/GenBank/DDBJ databases">
        <authorList>
            <person name="Tang L."/>
        </authorList>
    </citation>
    <scope>NUCLEOTIDE SEQUENCE</scope>
    <source>
        <strain evidence="8">ATCC 31906</strain>
    </source>
</reference>
<dbReference type="Pfam" id="PF00067">
    <property type="entry name" value="p450"/>
    <property type="match status" value="2"/>
</dbReference>
<dbReference type="FunFam" id="1.10.630.10:FF:000018">
    <property type="entry name" value="Cytochrome P450 monooxygenase"/>
    <property type="match status" value="1"/>
</dbReference>
<evidence type="ECO:0000256" key="3">
    <source>
        <dbReference type="ARBA" id="ARBA00022723"/>
    </source>
</evidence>
<proteinExistence type="inferred from homology"/>
<dbReference type="InterPro" id="IPR002397">
    <property type="entry name" value="Cyt_P450_B"/>
</dbReference>
<sequence>MYSRRMPIIELAEYGPDFLADPYPYYAKLREEGPVHEVRAPDGYRFWLIVGYAEGRAALTDSRLVKARDTMATSEASPLGKHVLIADPPDHTRLRKLISREFTVRRVDNLRPRIQELTDDLLDVMLPAGRADLVEALARPLPIAVLCELLGVPNADRDEFHSWAKGILAPQNPTETHTAVKALMSYLDDLIEDKRHGEPTGDLLSGLIRTSIENGDRLSSEEVRSTAFLLMIAGHETTANLISNGTRALLTHRDQLDLLRSDMDLLDGAVEEMLRYDGSLESTTKRFTGVPVQIGDTVIPPGETVLVSLASADRDPANFDDPDRFDIRRGTPAGVGHLAFGHGIHYCLGASLARAEGRIAFRALLERCPDLELDPEAPPFEWMPGVLVRGVQRLSLRW</sequence>
<evidence type="ECO:0000256" key="2">
    <source>
        <dbReference type="ARBA" id="ARBA00022617"/>
    </source>
</evidence>
<dbReference type="SUPFAM" id="SSF48264">
    <property type="entry name" value="Cytochrome P450"/>
    <property type="match status" value="1"/>
</dbReference>
<evidence type="ECO:0000256" key="6">
    <source>
        <dbReference type="ARBA" id="ARBA00023033"/>
    </source>
</evidence>
<dbReference type="CDD" id="cd11029">
    <property type="entry name" value="CYP107-like"/>
    <property type="match status" value="1"/>
</dbReference>
<dbReference type="PANTHER" id="PTHR46696">
    <property type="entry name" value="P450, PUTATIVE (EUROFUNG)-RELATED"/>
    <property type="match status" value="1"/>
</dbReference>
<name>F5AMZ7_9ACTN</name>
<evidence type="ECO:0000256" key="5">
    <source>
        <dbReference type="ARBA" id="ARBA00023004"/>
    </source>
</evidence>
<evidence type="ECO:0000313" key="8">
    <source>
        <dbReference type="EMBL" id="AEC13077.1"/>
    </source>
</evidence>
<keyword evidence="2 7" id="KW-0349">Heme</keyword>
<organism evidence="8">
    <name type="scientific">Streptomyces pulveraceus</name>
    <dbReference type="NCBI Taxonomy" id="68258"/>
    <lineage>
        <taxon>Bacteria</taxon>
        <taxon>Bacillati</taxon>
        <taxon>Actinomycetota</taxon>
        <taxon>Actinomycetes</taxon>
        <taxon>Kitasatosporales</taxon>
        <taxon>Streptomycetaceae</taxon>
        <taxon>Streptomyces</taxon>
    </lineage>
</organism>
<protein>
    <submittedName>
        <fullName evidence="8">FosK</fullName>
    </submittedName>
</protein>